<evidence type="ECO:0000313" key="1">
    <source>
        <dbReference type="EMBL" id="QHT18162.1"/>
    </source>
</evidence>
<accession>A0A6C0DPB2</accession>
<dbReference type="EMBL" id="MN739649">
    <property type="protein sequence ID" value="QHT18162.1"/>
    <property type="molecule type" value="Genomic_DNA"/>
</dbReference>
<sequence length="31" mass="3882">MRKKSNQFFFTFALENWPKSRKTLNFTPFRL</sequence>
<organism evidence="1">
    <name type="scientific">viral metagenome</name>
    <dbReference type="NCBI Taxonomy" id="1070528"/>
    <lineage>
        <taxon>unclassified sequences</taxon>
        <taxon>metagenomes</taxon>
        <taxon>organismal metagenomes</taxon>
    </lineage>
</organism>
<dbReference type="AlphaFoldDB" id="A0A6C0DPB2"/>
<proteinExistence type="predicted"/>
<name>A0A6C0DPB2_9ZZZZ</name>
<protein>
    <submittedName>
        <fullName evidence="1">Uncharacterized protein</fullName>
    </submittedName>
</protein>
<reference evidence="1" key="1">
    <citation type="journal article" date="2020" name="Nature">
        <title>Giant virus diversity and host interactions through global metagenomics.</title>
        <authorList>
            <person name="Schulz F."/>
            <person name="Roux S."/>
            <person name="Paez-Espino D."/>
            <person name="Jungbluth S."/>
            <person name="Walsh D.A."/>
            <person name="Denef V.J."/>
            <person name="McMahon K.D."/>
            <person name="Konstantinidis K.T."/>
            <person name="Eloe-Fadrosh E.A."/>
            <person name="Kyrpides N.C."/>
            <person name="Woyke T."/>
        </authorList>
    </citation>
    <scope>NUCLEOTIDE SEQUENCE</scope>
    <source>
        <strain evidence="1">GVMAG-M-3300023174-3</strain>
    </source>
</reference>